<dbReference type="Pfam" id="PF09544">
    <property type="entry name" value="DUF2381"/>
    <property type="match status" value="1"/>
</dbReference>
<feature type="chain" id="PRO_5012354690" description="Lipoprotein" evidence="1">
    <location>
        <begin position="22"/>
        <end position="139"/>
    </location>
</feature>
<protein>
    <recommendedName>
        <fullName evidence="4">Lipoprotein</fullName>
    </recommendedName>
</protein>
<dbReference type="EMBL" id="CP022098">
    <property type="protein sequence ID" value="ATB39346.1"/>
    <property type="molecule type" value="Genomic_DNA"/>
</dbReference>
<evidence type="ECO:0008006" key="4">
    <source>
        <dbReference type="Google" id="ProtNLM"/>
    </source>
</evidence>
<gene>
    <name evidence="2" type="ORF">CYFUS_004790</name>
</gene>
<dbReference type="InterPro" id="IPR011754">
    <property type="entry name" value="Mxa_paralog_2268"/>
</dbReference>
<name>A0A250J827_9BACT</name>
<dbReference type="AlphaFoldDB" id="A0A250J827"/>
<organism evidence="2 3">
    <name type="scientific">Cystobacter fuscus</name>
    <dbReference type="NCBI Taxonomy" id="43"/>
    <lineage>
        <taxon>Bacteria</taxon>
        <taxon>Pseudomonadati</taxon>
        <taxon>Myxococcota</taxon>
        <taxon>Myxococcia</taxon>
        <taxon>Myxococcales</taxon>
        <taxon>Cystobacterineae</taxon>
        <taxon>Archangiaceae</taxon>
        <taxon>Cystobacter</taxon>
    </lineage>
</organism>
<evidence type="ECO:0000256" key="1">
    <source>
        <dbReference type="SAM" id="SignalP"/>
    </source>
</evidence>
<keyword evidence="1" id="KW-0732">Signal</keyword>
<dbReference type="KEGG" id="cfus:CYFUS_004790"/>
<evidence type="ECO:0000313" key="3">
    <source>
        <dbReference type="Proteomes" id="UP000217257"/>
    </source>
</evidence>
<evidence type="ECO:0000313" key="2">
    <source>
        <dbReference type="EMBL" id="ATB39346.1"/>
    </source>
</evidence>
<proteinExistence type="predicted"/>
<accession>A0A250J827</accession>
<feature type="signal peptide" evidence="1">
    <location>
        <begin position="1"/>
        <end position="21"/>
    </location>
</feature>
<reference evidence="2 3" key="1">
    <citation type="submission" date="2017-06" db="EMBL/GenBank/DDBJ databases">
        <title>Sequencing and comparative analysis of myxobacterial genomes.</title>
        <authorList>
            <person name="Rupp O."/>
            <person name="Goesmann A."/>
            <person name="Sogaard-Andersen L."/>
        </authorList>
    </citation>
    <scope>NUCLEOTIDE SEQUENCE [LARGE SCALE GENOMIC DNA]</scope>
    <source>
        <strain evidence="2 3">DSM 52655</strain>
    </source>
</reference>
<sequence length="139" mass="14513">MLPISPGALLSLVLFTGAAGAAEPPRAPACIATTRLDLLAEPTRQAREVCISADMPTTFDFDSLLPAGAVELPPDTRSVGVAQGDDFVTVNPNRGFLPGERVKITVRFADGAAPATASFWKEPCEPQGAVRPPLSGKRS</sequence>
<dbReference type="Proteomes" id="UP000217257">
    <property type="component" value="Chromosome"/>
</dbReference>